<dbReference type="KEGG" id="tru:101070359"/>
<dbReference type="OrthoDB" id="284322at2759"/>
<dbReference type="Pfam" id="PF21672">
    <property type="entry name" value="COMM_HN"/>
    <property type="match status" value="1"/>
</dbReference>
<dbReference type="GeneID" id="101070359"/>
<sequence length="199" mass="22027">MRFRFCGDLDCPDWVLAEISTLARLSSVKMKLLCAQVLKDLLGEGIDFDKVTKLTADAKFESGDIKAGVAVLSFIFSSAAKYDVDSESLSSELQQLGLPKEHTTALCKSYEDKHSVLQDRLRATSLRLGRLEGVSWRVDYTLSSSELQEVNEPLIKLKLQCQGAMPGSTETKVFSISADKFRVLLAELKQAQAMMNALQ</sequence>
<dbReference type="AlphaFoldDB" id="A0A3B5K690"/>
<dbReference type="InterPro" id="IPR047155">
    <property type="entry name" value="COMMD4/6/7/8"/>
</dbReference>
<dbReference type="CTD" id="54939"/>
<reference evidence="2" key="3">
    <citation type="submission" date="2025-09" db="UniProtKB">
        <authorList>
            <consortium name="Ensembl"/>
        </authorList>
    </citation>
    <scope>IDENTIFICATION</scope>
</reference>
<dbReference type="InterPro" id="IPR017920">
    <property type="entry name" value="COMM"/>
</dbReference>
<evidence type="ECO:0000313" key="2">
    <source>
        <dbReference type="Ensembl" id="ENSTRUP00000051054.1"/>
    </source>
</evidence>
<dbReference type="GeneTree" id="ENSGT00390000015516"/>
<evidence type="ECO:0000313" key="3">
    <source>
        <dbReference type="Proteomes" id="UP000005226"/>
    </source>
</evidence>
<dbReference type="OMA" id="RDCPDWL"/>
<evidence type="ECO:0000259" key="1">
    <source>
        <dbReference type="PROSITE" id="PS51269"/>
    </source>
</evidence>
<reference evidence="2" key="2">
    <citation type="submission" date="2025-08" db="UniProtKB">
        <authorList>
            <consortium name="Ensembl"/>
        </authorList>
    </citation>
    <scope>IDENTIFICATION</scope>
</reference>
<dbReference type="STRING" id="31033.ENSTRUP00000051054"/>
<dbReference type="Pfam" id="PF07258">
    <property type="entry name" value="COMM_domain"/>
    <property type="match status" value="1"/>
</dbReference>
<reference evidence="2 3" key="1">
    <citation type="journal article" date="2011" name="Genome Biol. Evol.">
        <title>Integration of the genetic map and genome assembly of fugu facilitates insights into distinct features of genome evolution in teleosts and mammals.</title>
        <authorList>
            <person name="Kai W."/>
            <person name="Kikuchi K."/>
            <person name="Tohari S."/>
            <person name="Chew A.K."/>
            <person name="Tay A."/>
            <person name="Fujiwara A."/>
            <person name="Hosoya S."/>
            <person name="Suetake H."/>
            <person name="Naruse K."/>
            <person name="Brenner S."/>
            <person name="Suzuki Y."/>
            <person name="Venkatesh B."/>
        </authorList>
    </citation>
    <scope>NUCLEOTIDE SEQUENCE [LARGE SCALE GENOMIC DNA]</scope>
</reference>
<dbReference type="PROSITE" id="PS51269">
    <property type="entry name" value="COMM"/>
    <property type="match status" value="1"/>
</dbReference>
<dbReference type="PANTHER" id="PTHR16231">
    <property type="entry name" value="COMM DOMAIN-CONTAINING PROTEIN 4-8 FAMILY MEMBER"/>
    <property type="match status" value="1"/>
</dbReference>
<dbReference type="InParanoid" id="A0A3B5K690"/>
<dbReference type="Proteomes" id="UP000005226">
    <property type="component" value="Chromosome 9"/>
</dbReference>
<organism evidence="2 3">
    <name type="scientific">Takifugu rubripes</name>
    <name type="common">Japanese pufferfish</name>
    <name type="synonym">Fugu rubripes</name>
    <dbReference type="NCBI Taxonomy" id="31033"/>
    <lineage>
        <taxon>Eukaryota</taxon>
        <taxon>Metazoa</taxon>
        <taxon>Chordata</taxon>
        <taxon>Craniata</taxon>
        <taxon>Vertebrata</taxon>
        <taxon>Euteleostomi</taxon>
        <taxon>Actinopterygii</taxon>
        <taxon>Neopterygii</taxon>
        <taxon>Teleostei</taxon>
        <taxon>Neoteleostei</taxon>
        <taxon>Acanthomorphata</taxon>
        <taxon>Eupercaria</taxon>
        <taxon>Tetraodontiformes</taxon>
        <taxon>Tetradontoidea</taxon>
        <taxon>Tetraodontidae</taxon>
        <taxon>Takifugu</taxon>
    </lineage>
</organism>
<dbReference type="RefSeq" id="XP_011605692.1">
    <property type="nucleotide sequence ID" value="XM_011607390.2"/>
</dbReference>
<accession>A0A3B5K690</accession>
<gene>
    <name evidence="2" type="primary">commd4</name>
</gene>
<keyword evidence="3" id="KW-1185">Reference proteome</keyword>
<dbReference type="CDD" id="cd04752">
    <property type="entry name" value="Commd4"/>
    <property type="match status" value="1"/>
</dbReference>
<protein>
    <submittedName>
        <fullName evidence="2">COMM domain containing 4</fullName>
    </submittedName>
</protein>
<dbReference type="PANTHER" id="PTHR16231:SF4">
    <property type="entry name" value="COMM DOMAIN-CONTAINING PROTEIN 4"/>
    <property type="match status" value="1"/>
</dbReference>
<dbReference type="Ensembl" id="ENSTRUT00000048806.2">
    <property type="protein sequence ID" value="ENSTRUP00000051054.1"/>
    <property type="gene ID" value="ENSTRUG00000013548.3"/>
</dbReference>
<name>A0A3B5K690_TAKRU</name>
<dbReference type="FunCoup" id="A0A3B5K690">
    <property type="interactions" value="512"/>
</dbReference>
<feature type="domain" description="COMM" evidence="1">
    <location>
        <begin position="130"/>
        <end position="199"/>
    </location>
</feature>
<dbReference type="InterPro" id="IPR037356">
    <property type="entry name" value="COMMD4"/>
</dbReference>
<proteinExistence type="predicted"/>